<dbReference type="EMBL" id="ALPT02000052">
    <property type="protein sequence ID" value="KGA96633.1"/>
    <property type="molecule type" value="Genomic_DNA"/>
</dbReference>
<evidence type="ECO:0000256" key="2">
    <source>
        <dbReference type="SAM" id="SignalP"/>
    </source>
</evidence>
<name>A0A094WL15_ALKAL</name>
<dbReference type="AlphaFoldDB" id="A0A094WL15"/>
<accession>A0A094WL15</accession>
<feature type="region of interest" description="Disordered" evidence="1">
    <location>
        <begin position="21"/>
        <end position="40"/>
    </location>
</feature>
<evidence type="ECO:0000313" key="5">
    <source>
        <dbReference type="Proteomes" id="UP000002754"/>
    </source>
</evidence>
<organism evidence="3 5">
    <name type="scientific">Alkalihalobacillus alcalophilus ATCC 27647 = CGMCC 1.3604</name>
    <dbReference type="NCBI Taxonomy" id="1218173"/>
    <lineage>
        <taxon>Bacteria</taxon>
        <taxon>Bacillati</taxon>
        <taxon>Bacillota</taxon>
        <taxon>Bacilli</taxon>
        <taxon>Bacillales</taxon>
        <taxon>Bacillaceae</taxon>
        <taxon>Alkalihalobacillus</taxon>
    </lineage>
</organism>
<evidence type="ECO:0000256" key="1">
    <source>
        <dbReference type="SAM" id="MobiDB-lite"/>
    </source>
</evidence>
<evidence type="ECO:0000313" key="4">
    <source>
        <dbReference type="EMBL" id="THG91983.1"/>
    </source>
</evidence>
<protein>
    <recommendedName>
        <fullName evidence="7">Lipoprotein</fullName>
    </recommendedName>
</protein>
<reference evidence="4 6" key="2">
    <citation type="submission" date="2014-01" db="EMBL/GenBank/DDBJ databases">
        <title>Draft genome sequencing of Bacillus alcalophilus CGMCC 1.3604.</title>
        <authorList>
            <person name="Yang J."/>
            <person name="Diao L."/>
            <person name="Yang S."/>
        </authorList>
    </citation>
    <scope>NUCLEOTIDE SEQUENCE [LARGE SCALE GENOMIC DNA]</scope>
    <source>
        <strain evidence="4 6">CGMCC 1.3604</strain>
    </source>
</reference>
<sequence length="174" mass="19415">MKVLLGIILSVFLLTGCAADSSHPKEVENEEKTQTSMGRPPQMSLMIKTATQNSMSNNIGYCWTTKGEEPCTANPSDPVEATMEIASYAVGLGENLEFQILMEPSSEVPNPNQMEVFLQDGNDHEGESVGLTKNEQLLFVEAPEKKGRYYYLVHVVWDEEIQGEAYYAFKVNVR</sequence>
<dbReference type="RefSeq" id="WP_003320770.1">
    <property type="nucleotide sequence ID" value="NZ_ALPT02000052.1"/>
</dbReference>
<feature type="chain" id="PRO_5038207333" description="Lipoprotein" evidence="2">
    <location>
        <begin position="19"/>
        <end position="174"/>
    </location>
</feature>
<gene>
    <name evidence="4" type="ORF">AJ85_21595</name>
    <name evidence="3" type="ORF">BALCAV_0215030</name>
</gene>
<comment type="caution">
    <text evidence="3">The sequence shown here is derived from an EMBL/GenBank/DDBJ whole genome shotgun (WGS) entry which is preliminary data.</text>
</comment>
<dbReference type="STRING" id="1218173.BALCAV_0215030"/>
<evidence type="ECO:0008006" key="7">
    <source>
        <dbReference type="Google" id="ProtNLM"/>
    </source>
</evidence>
<keyword evidence="5" id="KW-1185">Reference proteome</keyword>
<evidence type="ECO:0000313" key="6">
    <source>
        <dbReference type="Proteomes" id="UP000297014"/>
    </source>
</evidence>
<keyword evidence="2" id="KW-0732">Signal</keyword>
<feature type="compositionally biased region" description="Basic and acidic residues" evidence="1">
    <location>
        <begin position="22"/>
        <end position="33"/>
    </location>
</feature>
<dbReference type="Proteomes" id="UP000002754">
    <property type="component" value="Unassembled WGS sequence"/>
</dbReference>
<feature type="signal peptide" evidence="2">
    <location>
        <begin position="1"/>
        <end position="18"/>
    </location>
</feature>
<dbReference type="PROSITE" id="PS51257">
    <property type="entry name" value="PROKAR_LIPOPROTEIN"/>
    <property type="match status" value="1"/>
</dbReference>
<dbReference type="OrthoDB" id="1797983at2"/>
<dbReference type="Proteomes" id="UP000297014">
    <property type="component" value="Unassembled WGS sequence"/>
</dbReference>
<dbReference type="EMBL" id="JALP01000031">
    <property type="protein sequence ID" value="THG91983.1"/>
    <property type="molecule type" value="Genomic_DNA"/>
</dbReference>
<reference evidence="3 5" key="1">
    <citation type="journal article" date="2014" name="Genome Announc.">
        <title>Draft Genome Sequence of Bacillus alcalophilus AV1934, a Classic Alkaliphile Isolated from Human Feces in 1934.</title>
        <authorList>
            <person name="Attie O."/>
            <person name="Jayaprakash A."/>
            <person name="Shah H."/>
            <person name="Paulsen I.T."/>
            <person name="Morino M."/>
            <person name="Takahashi Y."/>
            <person name="Narumi I."/>
            <person name="Sachidanandam R."/>
            <person name="Satoh K."/>
            <person name="Ito M."/>
            <person name="Krulwich T.A."/>
        </authorList>
    </citation>
    <scope>NUCLEOTIDE SEQUENCE [LARGE SCALE GENOMIC DNA]</scope>
    <source>
        <strain evidence="3 5">AV1934</strain>
    </source>
</reference>
<proteinExistence type="predicted"/>
<evidence type="ECO:0000313" key="3">
    <source>
        <dbReference type="EMBL" id="KGA96633.1"/>
    </source>
</evidence>
<dbReference type="eggNOG" id="ENOG502ZDHD">
    <property type="taxonomic scope" value="Bacteria"/>
</dbReference>